<feature type="non-terminal residue" evidence="1">
    <location>
        <position position="70"/>
    </location>
</feature>
<feature type="non-terminal residue" evidence="1">
    <location>
        <position position="1"/>
    </location>
</feature>
<comment type="caution">
    <text evidence="1">The sequence shown here is derived from an EMBL/GenBank/DDBJ whole genome shotgun (WGS) entry which is preliminary data.</text>
</comment>
<reference evidence="1 2" key="1">
    <citation type="journal article" date="2021" name="Nat. Plants">
        <title>The Taxus genome provides insights into paclitaxel biosynthesis.</title>
        <authorList>
            <person name="Xiong X."/>
            <person name="Gou J."/>
            <person name="Liao Q."/>
            <person name="Li Y."/>
            <person name="Zhou Q."/>
            <person name="Bi G."/>
            <person name="Li C."/>
            <person name="Du R."/>
            <person name="Wang X."/>
            <person name="Sun T."/>
            <person name="Guo L."/>
            <person name="Liang H."/>
            <person name="Lu P."/>
            <person name="Wu Y."/>
            <person name="Zhang Z."/>
            <person name="Ro D.K."/>
            <person name="Shang Y."/>
            <person name="Huang S."/>
            <person name="Yan J."/>
        </authorList>
    </citation>
    <scope>NUCLEOTIDE SEQUENCE [LARGE SCALE GENOMIC DNA]</scope>
    <source>
        <strain evidence="1">Ta-2019</strain>
    </source>
</reference>
<name>A0AA38GRZ5_TAXCH</name>
<sequence>LFPHWNSYVQSQNSPAPSFTPNFPVNQTHGPYYNDFRYAPSPTDLYGYPIEYDGLQEEEYAYDGDEFYFD</sequence>
<protein>
    <submittedName>
        <fullName evidence="1">Uncharacterized protein</fullName>
    </submittedName>
</protein>
<proteinExistence type="predicted"/>
<dbReference type="AlphaFoldDB" id="A0AA38GRZ5"/>
<evidence type="ECO:0000313" key="2">
    <source>
        <dbReference type="Proteomes" id="UP000824469"/>
    </source>
</evidence>
<keyword evidence="2" id="KW-1185">Reference proteome</keyword>
<gene>
    <name evidence="1" type="ORF">KI387_000587</name>
</gene>
<evidence type="ECO:0000313" key="1">
    <source>
        <dbReference type="EMBL" id="KAH9328479.1"/>
    </source>
</evidence>
<accession>A0AA38GRZ5</accession>
<dbReference type="Proteomes" id="UP000824469">
    <property type="component" value="Unassembled WGS sequence"/>
</dbReference>
<dbReference type="EMBL" id="JAHRHJ020000001">
    <property type="protein sequence ID" value="KAH9328479.1"/>
    <property type="molecule type" value="Genomic_DNA"/>
</dbReference>
<organism evidence="1 2">
    <name type="scientific">Taxus chinensis</name>
    <name type="common">Chinese yew</name>
    <name type="synonym">Taxus wallichiana var. chinensis</name>
    <dbReference type="NCBI Taxonomy" id="29808"/>
    <lineage>
        <taxon>Eukaryota</taxon>
        <taxon>Viridiplantae</taxon>
        <taxon>Streptophyta</taxon>
        <taxon>Embryophyta</taxon>
        <taxon>Tracheophyta</taxon>
        <taxon>Spermatophyta</taxon>
        <taxon>Pinopsida</taxon>
        <taxon>Pinidae</taxon>
        <taxon>Conifers II</taxon>
        <taxon>Cupressales</taxon>
        <taxon>Taxaceae</taxon>
        <taxon>Taxus</taxon>
    </lineage>
</organism>